<keyword evidence="6" id="KW-0067">ATP-binding</keyword>
<evidence type="ECO:0000256" key="3">
    <source>
        <dbReference type="ARBA" id="ARBA00022679"/>
    </source>
</evidence>
<proteinExistence type="inferred from homology"/>
<dbReference type="Gene3D" id="3.30.2130.10">
    <property type="entry name" value="VC0802-like"/>
    <property type="match status" value="1"/>
</dbReference>
<dbReference type="GO" id="GO:0009090">
    <property type="term" value="P:homoserine biosynthetic process"/>
    <property type="evidence" value="ECO:0007669"/>
    <property type="project" value="TreeGrafter"/>
</dbReference>
<evidence type="ECO:0000256" key="5">
    <source>
        <dbReference type="ARBA" id="ARBA00022777"/>
    </source>
</evidence>
<sequence length="117" mass="12236">VITGVADDTNTAKVALVGVENKPGVAATVFKALAAKNVDVDMIVQSIRAVGEPKTDLIFTVAMDDVVLAREVLAELQKTVDIEAVNIDERMAKVSIIGAGMLGQPGVAAQMFDILSQ</sequence>
<feature type="non-terminal residue" evidence="8">
    <location>
        <position position="117"/>
    </location>
</feature>
<reference evidence="8" key="1">
    <citation type="submission" date="2013-12" db="EMBL/GenBank/DDBJ databases">
        <title>A Varibaculum cambriense genome reconstructed from a premature infant gut community with otherwise low bacterial novelty that shifts toward anaerobic metabolism during the third week of life.</title>
        <authorList>
            <person name="Brown C.T."/>
            <person name="Sharon I."/>
            <person name="Thomas B.C."/>
            <person name="Castelle C.J."/>
            <person name="Morowitz M.J."/>
            <person name="Banfield J.F."/>
        </authorList>
    </citation>
    <scope>NUCLEOTIDE SEQUENCE</scope>
</reference>
<name>W1YV91_9ZZZZ</name>
<dbReference type="InterPro" id="IPR054352">
    <property type="entry name" value="ACT_Aspartokinase"/>
</dbReference>
<dbReference type="EMBL" id="AZMM01000342">
    <property type="protein sequence ID" value="ETJ45670.1"/>
    <property type="molecule type" value="Genomic_DNA"/>
</dbReference>
<feature type="non-terminal residue" evidence="8">
    <location>
        <position position="1"/>
    </location>
</feature>
<dbReference type="EC" id="2.7.2.4" evidence="2"/>
<evidence type="ECO:0000259" key="7">
    <source>
        <dbReference type="PROSITE" id="PS51671"/>
    </source>
</evidence>
<keyword evidence="3" id="KW-0808">Transferase</keyword>
<comment type="similarity">
    <text evidence="1">Belongs to the aspartokinase family.</text>
</comment>
<keyword evidence="4" id="KW-0547">Nucleotide-binding</keyword>
<dbReference type="GO" id="GO:0005829">
    <property type="term" value="C:cytosol"/>
    <property type="evidence" value="ECO:0007669"/>
    <property type="project" value="TreeGrafter"/>
</dbReference>
<accession>W1YV91</accession>
<dbReference type="InterPro" id="IPR002912">
    <property type="entry name" value="ACT_dom"/>
</dbReference>
<dbReference type="PROSITE" id="PS51671">
    <property type="entry name" value="ACT"/>
    <property type="match status" value="1"/>
</dbReference>
<feature type="domain" description="ACT" evidence="7">
    <location>
        <begin position="14"/>
        <end position="90"/>
    </location>
</feature>
<dbReference type="PANTHER" id="PTHR21499:SF3">
    <property type="entry name" value="ASPARTOKINASE"/>
    <property type="match status" value="1"/>
</dbReference>
<dbReference type="AlphaFoldDB" id="W1YV91"/>
<evidence type="ECO:0000256" key="2">
    <source>
        <dbReference type="ARBA" id="ARBA00013059"/>
    </source>
</evidence>
<evidence type="ECO:0000256" key="4">
    <source>
        <dbReference type="ARBA" id="ARBA00022741"/>
    </source>
</evidence>
<evidence type="ECO:0000313" key="8">
    <source>
        <dbReference type="EMBL" id="ETJ45670.1"/>
    </source>
</evidence>
<dbReference type="SUPFAM" id="SSF55021">
    <property type="entry name" value="ACT-like"/>
    <property type="match status" value="2"/>
</dbReference>
<gene>
    <name evidence="8" type="ORF">Q604_UNBC00342G0001</name>
</gene>
<comment type="caution">
    <text evidence="8">The sequence shown here is derived from an EMBL/GenBank/DDBJ whole genome shotgun (WGS) entry which is preliminary data.</text>
</comment>
<dbReference type="CDD" id="cd04913">
    <property type="entry name" value="ACT_AKii-LysC-BS-like_1"/>
    <property type="match status" value="1"/>
</dbReference>
<dbReference type="GO" id="GO:0004072">
    <property type="term" value="F:aspartate kinase activity"/>
    <property type="evidence" value="ECO:0007669"/>
    <property type="project" value="UniProtKB-EC"/>
</dbReference>
<organism evidence="8">
    <name type="scientific">human gut metagenome</name>
    <dbReference type="NCBI Taxonomy" id="408170"/>
    <lineage>
        <taxon>unclassified sequences</taxon>
        <taxon>metagenomes</taxon>
        <taxon>organismal metagenomes</taxon>
    </lineage>
</organism>
<dbReference type="Pfam" id="PF22468">
    <property type="entry name" value="ACT_9"/>
    <property type="match status" value="2"/>
</dbReference>
<evidence type="ECO:0000256" key="1">
    <source>
        <dbReference type="ARBA" id="ARBA00010122"/>
    </source>
</evidence>
<protein>
    <recommendedName>
        <fullName evidence="2">aspartate kinase</fullName>
        <ecNumber evidence="2">2.7.2.4</ecNumber>
    </recommendedName>
</protein>
<dbReference type="GO" id="GO:0009089">
    <property type="term" value="P:lysine biosynthetic process via diaminopimelate"/>
    <property type="evidence" value="ECO:0007669"/>
    <property type="project" value="TreeGrafter"/>
</dbReference>
<dbReference type="PANTHER" id="PTHR21499">
    <property type="entry name" value="ASPARTATE KINASE"/>
    <property type="match status" value="1"/>
</dbReference>
<dbReference type="GO" id="GO:0005524">
    <property type="term" value="F:ATP binding"/>
    <property type="evidence" value="ECO:0007669"/>
    <property type="project" value="UniProtKB-KW"/>
</dbReference>
<evidence type="ECO:0000256" key="6">
    <source>
        <dbReference type="ARBA" id="ARBA00022840"/>
    </source>
</evidence>
<keyword evidence="5 8" id="KW-0418">Kinase</keyword>
<dbReference type="InterPro" id="IPR045865">
    <property type="entry name" value="ACT-like_dom_sf"/>
</dbReference>